<reference evidence="1" key="2">
    <citation type="journal article" date="2022" name="Microbiol. Resour. Announc.">
        <title>Metagenome Sequencing to Explore Phylogenomics of Terrestrial Cyanobacteria.</title>
        <authorList>
            <person name="Ward R.D."/>
            <person name="Stajich J.E."/>
            <person name="Johansen J.R."/>
            <person name="Huntemann M."/>
            <person name="Clum A."/>
            <person name="Foster B."/>
            <person name="Foster B."/>
            <person name="Roux S."/>
            <person name="Palaniappan K."/>
            <person name="Varghese N."/>
            <person name="Mukherjee S."/>
            <person name="Reddy T.B.K."/>
            <person name="Daum C."/>
            <person name="Copeland A."/>
            <person name="Chen I.A."/>
            <person name="Ivanova N.N."/>
            <person name="Kyrpides N.C."/>
            <person name="Shapiro N."/>
            <person name="Eloe-Fadrosh E.A."/>
            <person name="Pietrasiak N."/>
        </authorList>
    </citation>
    <scope>NUCLEOTIDE SEQUENCE</scope>
    <source>
        <strain evidence="1">JT2-VF2</strain>
    </source>
</reference>
<dbReference type="Proteomes" id="UP000715781">
    <property type="component" value="Unassembled WGS sequence"/>
</dbReference>
<evidence type="ECO:0000313" key="1">
    <source>
        <dbReference type="EMBL" id="MBW4564997.1"/>
    </source>
</evidence>
<dbReference type="AlphaFoldDB" id="A0A951Q464"/>
<organism evidence="1 2">
    <name type="scientific">Mojavia pulchra JT2-VF2</name>
    <dbReference type="NCBI Taxonomy" id="287848"/>
    <lineage>
        <taxon>Bacteria</taxon>
        <taxon>Bacillati</taxon>
        <taxon>Cyanobacteriota</taxon>
        <taxon>Cyanophyceae</taxon>
        <taxon>Nostocales</taxon>
        <taxon>Nostocaceae</taxon>
    </lineage>
</organism>
<gene>
    <name evidence="1" type="ORF">KME32_28605</name>
</gene>
<protein>
    <submittedName>
        <fullName evidence="1">Uncharacterized protein</fullName>
    </submittedName>
</protein>
<evidence type="ECO:0000313" key="2">
    <source>
        <dbReference type="Proteomes" id="UP000715781"/>
    </source>
</evidence>
<sequence>MGEAKRRRLLDANYGKAKMPDCLADKKTQFLDKQTDLEIMTFFDCRSFIPGERTQHSLVFTSHPKHNNARHAFVEHQQQVMPALTPLIQTHPKGWITQHYDCRTDSTQWGYVRANSLAFTHLQTEVFSGLIGRIISDAMRVALESWSFEESNILIPVIAMSNYHEDSSWLYCI</sequence>
<reference evidence="1" key="1">
    <citation type="submission" date="2021-05" db="EMBL/GenBank/DDBJ databases">
        <authorList>
            <person name="Pietrasiak N."/>
            <person name="Ward R."/>
            <person name="Stajich J.E."/>
            <person name="Kurbessoian T."/>
        </authorList>
    </citation>
    <scope>NUCLEOTIDE SEQUENCE</scope>
    <source>
        <strain evidence="1">JT2-VF2</strain>
    </source>
</reference>
<dbReference type="EMBL" id="JAHHHN010000029">
    <property type="protein sequence ID" value="MBW4564997.1"/>
    <property type="molecule type" value="Genomic_DNA"/>
</dbReference>
<name>A0A951Q464_9NOST</name>
<comment type="caution">
    <text evidence="1">The sequence shown here is derived from an EMBL/GenBank/DDBJ whole genome shotgun (WGS) entry which is preliminary data.</text>
</comment>
<proteinExistence type="predicted"/>
<accession>A0A951Q464</accession>